<gene>
    <name evidence="1" type="ORF">AYBTSS11_LOCUS22084</name>
</gene>
<accession>A0AA86TIM6</accession>
<dbReference type="Gramene" id="rna-AYBTSS11_LOCUS22084">
    <property type="protein sequence ID" value="CAJ1969099.1"/>
    <property type="gene ID" value="gene-AYBTSS11_LOCUS22084"/>
</dbReference>
<proteinExistence type="predicted"/>
<dbReference type="Proteomes" id="UP001189624">
    <property type="component" value="Chromosome 7"/>
</dbReference>
<sequence length="62" mass="7095">MAQWIRRWSSKPEILGSIPSGVEFFKLVILFNTLDSSARNDVVSIGSKRFVLSIDLWLRASR</sequence>
<dbReference type="EMBL" id="OY731404">
    <property type="protein sequence ID" value="CAJ1969099.1"/>
    <property type="molecule type" value="Genomic_DNA"/>
</dbReference>
<evidence type="ECO:0000313" key="1">
    <source>
        <dbReference type="EMBL" id="CAJ1969099.1"/>
    </source>
</evidence>
<keyword evidence="2" id="KW-1185">Reference proteome</keyword>
<name>A0AA86TIM6_9FABA</name>
<evidence type="ECO:0000313" key="2">
    <source>
        <dbReference type="Proteomes" id="UP001189624"/>
    </source>
</evidence>
<organism evidence="1 2">
    <name type="scientific">Sphenostylis stenocarpa</name>
    <dbReference type="NCBI Taxonomy" id="92480"/>
    <lineage>
        <taxon>Eukaryota</taxon>
        <taxon>Viridiplantae</taxon>
        <taxon>Streptophyta</taxon>
        <taxon>Embryophyta</taxon>
        <taxon>Tracheophyta</taxon>
        <taxon>Spermatophyta</taxon>
        <taxon>Magnoliopsida</taxon>
        <taxon>eudicotyledons</taxon>
        <taxon>Gunneridae</taxon>
        <taxon>Pentapetalae</taxon>
        <taxon>rosids</taxon>
        <taxon>fabids</taxon>
        <taxon>Fabales</taxon>
        <taxon>Fabaceae</taxon>
        <taxon>Papilionoideae</taxon>
        <taxon>50 kb inversion clade</taxon>
        <taxon>NPAAA clade</taxon>
        <taxon>indigoferoid/millettioid clade</taxon>
        <taxon>Phaseoleae</taxon>
        <taxon>Sphenostylis</taxon>
    </lineage>
</organism>
<dbReference type="AlphaFoldDB" id="A0AA86TIM6"/>
<reference evidence="1" key="1">
    <citation type="submission" date="2023-10" db="EMBL/GenBank/DDBJ databases">
        <authorList>
            <person name="Domelevo Entfellner J.-B."/>
        </authorList>
    </citation>
    <scope>NUCLEOTIDE SEQUENCE</scope>
</reference>
<protein>
    <submittedName>
        <fullName evidence="1">Uncharacterized protein</fullName>
    </submittedName>
</protein>